<dbReference type="EMBL" id="MU863654">
    <property type="protein sequence ID" value="KAK4098890.1"/>
    <property type="molecule type" value="Genomic_DNA"/>
</dbReference>
<keyword evidence="2" id="KW-0472">Membrane</keyword>
<feature type="compositionally biased region" description="Pro residues" evidence="1">
    <location>
        <begin position="39"/>
        <end position="48"/>
    </location>
</feature>
<comment type="caution">
    <text evidence="3">The sequence shown here is derived from an EMBL/GenBank/DDBJ whole genome shotgun (WGS) entry which is preliminary data.</text>
</comment>
<evidence type="ECO:0000256" key="2">
    <source>
        <dbReference type="SAM" id="Phobius"/>
    </source>
</evidence>
<feature type="compositionally biased region" description="Low complexity" evidence="1">
    <location>
        <begin position="98"/>
        <end position="114"/>
    </location>
</feature>
<evidence type="ECO:0000313" key="3">
    <source>
        <dbReference type="EMBL" id="KAK4098890.1"/>
    </source>
</evidence>
<keyword evidence="4" id="KW-1185">Reference proteome</keyword>
<keyword evidence="2" id="KW-1133">Transmembrane helix</keyword>
<dbReference type="Proteomes" id="UP001305647">
    <property type="component" value="Unassembled WGS sequence"/>
</dbReference>
<evidence type="ECO:0008006" key="5">
    <source>
        <dbReference type="Google" id="ProtNLM"/>
    </source>
</evidence>
<feature type="compositionally biased region" description="Gly residues" evidence="1">
    <location>
        <begin position="115"/>
        <end position="126"/>
    </location>
</feature>
<sequence>MAAQERSGYGQSLPEVRRISYLEGAKEVANPYSDYPEHSPFPGPPPYPPHHDAPPAEPAELAKAQASRKKRLWLIIGGVIAVVVILAAVLGGVFGSRAANSSASSQSQSGTNSGDSGGSGDPGDSGGSDQNPSTTGNTTDTTTSSNNSTSTPSIRQGSGLSVTGWRKPDGSVETYLFHQDPGNGLRYSRCDTSRRLSGNDSACWESPVSFGSLAHAGTRLAASTILSGDEYQPQIQLFYTDFQTRLLGIAINAQAQPNISDDSVNKKTISTGRNSSLTAYWPWAMYQSGAGTLFHVRNLLSGSFEPSDSSWDNNETNTTALDGSRLAVVPTSTDFALIAVKAGYAVFYQHPASRRLAVAITDLGHPQVPDGFTQPWPVALPNIVLPARTPIAAFSVARPRDRLRRVDTYVLYLDGDGDIGVLYTVVSSGSGSGIAGWTTAQPEALRGADRDTDIACLTMPTSFRDAAGAGLLLEEASAETARCFFQRGGKVVEVRLESKETGEWVVVGDVPMS</sequence>
<accession>A0AAN6SYV5</accession>
<keyword evidence="2" id="KW-0812">Transmembrane</keyword>
<feature type="transmembrane region" description="Helical" evidence="2">
    <location>
        <begin position="72"/>
        <end position="94"/>
    </location>
</feature>
<dbReference type="AlphaFoldDB" id="A0AAN6SYV5"/>
<dbReference type="Gene3D" id="2.120.10.70">
    <property type="entry name" value="Fucose-specific lectin"/>
    <property type="match status" value="1"/>
</dbReference>
<organism evidence="3 4">
    <name type="scientific">Parathielavia hyrcaniae</name>
    <dbReference type="NCBI Taxonomy" id="113614"/>
    <lineage>
        <taxon>Eukaryota</taxon>
        <taxon>Fungi</taxon>
        <taxon>Dikarya</taxon>
        <taxon>Ascomycota</taxon>
        <taxon>Pezizomycotina</taxon>
        <taxon>Sordariomycetes</taxon>
        <taxon>Sordariomycetidae</taxon>
        <taxon>Sordariales</taxon>
        <taxon>Chaetomiaceae</taxon>
        <taxon>Parathielavia</taxon>
    </lineage>
</organism>
<feature type="region of interest" description="Disordered" evidence="1">
    <location>
        <begin position="98"/>
        <end position="165"/>
    </location>
</feature>
<evidence type="ECO:0000256" key="1">
    <source>
        <dbReference type="SAM" id="MobiDB-lite"/>
    </source>
</evidence>
<gene>
    <name evidence="3" type="ORF">N658DRAFT_430994</name>
</gene>
<protein>
    <recommendedName>
        <fullName evidence="5">Fucose-specific lectin</fullName>
    </recommendedName>
</protein>
<dbReference type="SUPFAM" id="SSF89372">
    <property type="entry name" value="Fucose-specific lectin"/>
    <property type="match status" value="1"/>
</dbReference>
<reference evidence="3" key="2">
    <citation type="submission" date="2023-05" db="EMBL/GenBank/DDBJ databases">
        <authorList>
            <consortium name="Lawrence Berkeley National Laboratory"/>
            <person name="Steindorff A."/>
            <person name="Hensen N."/>
            <person name="Bonometti L."/>
            <person name="Westerberg I."/>
            <person name="Brannstrom I.O."/>
            <person name="Guillou S."/>
            <person name="Cros-Aarteil S."/>
            <person name="Calhoun S."/>
            <person name="Haridas S."/>
            <person name="Kuo A."/>
            <person name="Mondo S."/>
            <person name="Pangilinan J."/>
            <person name="Riley R."/>
            <person name="Labutti K."/>
            <person name="Andreopoulos B."/>
            <person name="Lipzen A."/>
            <person name="Chen C."/>
            <person name="Yanf M."/>
            <person name="Daum C."/>
            <person name="Ng V."/>
            <person name="Clum A."/>
            <person name="Ohm R."/>
            <person name="Martin F."/>
            <person name="Silar P."/>
            <person name="Natvig D."/>
            <person name="Lalanne C."/>
            <person name="Gautier V."/>
            <person name="Ament-Velasquez S.L."/>
            <person name="Kruys A."/>
            <person name="Hutchinson M.I."/>
            <person name="Powell A.J."/>
            <person name="Barry K."/>
            <person name="Miller A.N."/>
            <person name="Grigoriev I.V."/>
            <person name="Debuchy R."/>
            <person name="Gladieux P."/>
            <person name="Thoren M.H."/>
            <person name="Johannesson H."/>
        </authorList>
    </citation>
    <scope>NUCLEOTIDE SEQUENCE</scope>
    <source>
        <strain evidence="3">CBS 757.83</strain>
    </source>
</reference>
<feature type="compositionally biased region" description="Low complexity" evidence="1">
    <location>
        <begin position="127"/>
        <end position="153"/>
    </location>
</feature>
<proteinExistence type="predicted"/>
<feature type="region of interest" description="Disordered" evidence="1">
    <location>
        <begin position="30"/>
        <end position="62"/>
    </location>
</feature>
<reference evidence="3" key="1">
    <citation type="journal article" date="2023" name="Mol. Phylogenet. Evol.">
        <title>Genome-scale phylogeny and comparative genomics of the fungal order Sordariales.</title>
        <authorList>
            <person name="Hensen N."/>
            <person name="Bonometti L."/>
            <person name="Westerberg I."/>
            <person name="Brannstrom I.O."/>
            <person name="Guillou S."/>
            <person name="Cros-Aarteil S."/>
            <person name="Calhoun S."/>
            <person name="Haridas S."/>
            <person name="Kuo A."/>
            <person name="Mondo S."/>
            <person name="Pangilinan J."/>
            <person name="Riley R."/>
            <person name="LaButti K."/>
            <person name="Andreopoulos B."/>
            <person name="Lipzen A."/>
            <person name="Chen C."/>
            <person name="Yan M."/>
            <person name="Daum C."/>
            <person name="Ng V."/>
            <person name="Clum A."/>
            <person name="Steindorff A."/>
            <person name="Ohm R.A."/>
            <person name="Martin F."/>
            <person name="Silar P."/>
            <person name="Natvig D.O."/>
            <person name="Lalanne C."/>
            <person name="Gautier V."/>
            <person name="Ament-Velasquez S.L."/>
            <person name="Kruys A."/>
            <person name="Hutchinson M.I."/>
            <person name="Powell A.J."/>
            <person name="Barry K."/>
            <person name="Miller A.N."/>
            <person name="Grigoriev I.V."/>
            <person name="Debuchy R."/>
            <person name="Gladieux P."/>
            <person name="Hiltunen Thoren M."/>
            <person name="Johannesson H."/>
        </authorList>
    </citation>
    <scope>NUCLEOTIDE SEQUENCE</scope>
    <source>
        <strain evidence="3">CBS 757.83</strain>
    </source>
</reference>
<name>A0AAN6SYV5_9PEZI</name>
<evidence type="ECO:0000313" key="4">
    <source>
        <dbReference type="Proteomes" id="UP001305647"/>
    </source>
</evidence>